<evidence type="ECO:0000256" key="8">
    <source>
        <dbReference type="ARBA" id="ARBA00023143"/>
    </source>
</evidence>
<evidence type="ECO:0000256" key="1">
    <source>
        <dbReference type="ARBA" id="ARBA00002578"/>
    </source>
</evidence>
<dbReference type="GO" id="GO:0044780">
    <property type="term" value="P:bacterial-type flagellum assembly"/>
    <property type="evidence" value="ECO:0007669"/>
    <property type="project" value="UniProtKB-UniRule"/>
</dbReference>
<keyword evidence="5 10" id="KW-0812">Transmembrane</keyword>
<dbReference type="NCBIfam" id="TIGR01400">
    <property type="entry name" value="fliR"/>
    <property type="match status" value="1"/>
</dbReference>
<dbReference type="EMBL" id="JAHHZF010000006">
    <property type="protein sequence ID" value="MBT9290578.1"/>
    <property type="molecule type" value="Genomic_DNA"/>
</dbReference>
<keyword evidence="4 10" id="KW-1003">Cell membrane</keyword>
<dbReference type="InterPro" id="IPR006303">
    <property type="entry name" value="FliR"/>
</dbReference>
<dbReference type="Proteomes" id="UP000766595">
    <property type="component" value="Unassembled WGS sequence"/>
</dbReference>
<comment type="caution">
    <text evidence="11">The sequence shown here is derived from an EMBL/GenBank/DDBJ whole genome shotgun (WGS) entry which is preliminary data.</text>
</comment>
<keyword evidence="6 10" id="KW-1133">Transmembrane helix</keyword>
<feature type="transmembrane region" description="Helical" evidence="10">
    <location>
        <begin position="6"/>
        <end position="27"/>
    </location>
</feature>
<organism evidence="11 12">
    <name type="scientific">Prosthecodimorpha staleyi</name>
    <dbReference type="NCBI Taxonomy" id="2840188"/>
    <lineage>
        <taxon>Bacteria</taxon>
        <taxon>Pseudomonadati</taxon>
        <taxon>Pseudomonadota</taxon>
        <taxon>Alphaproteobacteria</taxon>
        <taxon>Hyphomicrobiales</taxon>
        <taxon>Ancalomicrobiaceae</taxon>
        <taxon>Prosthecodimorpha</taxon>
    </lineage>
</organism>
<feature type="transmembrane region" description="Helical" evidence="10">
    <location>
        <begin position="71"/>
        <end position="92"/>
    </location>
</feature>
<comment type="subcellular location">
    <subcellularLocation>
        <location evidence="10">Cell membrane</location>
        <topology evidence="10">Multi-pass membrane protein</topology>
    </subcellularLocation>
    <subcellularLocation>
        <location evidence="10">Bacterial flagellum basal body</location>
    </subcellularLocation>
</comment>
<evidence type="ECO:0000256" key="2">
    <source>
        <dbReference type="ARBA" id="ARBA00009772"/>
    </source>
</evidence>
<evidence type="ECO:0000256" key="4">
    <source>
        <dbReference type="ARBA" id="ARBA00022475"/>
    </source>
</evidence>
<evidence type="ECO:0000256" key="10">
    <source>
        <dbReference type="RuleBase" id="RU362071"/>
    </source>
</evidence>
<dbReference type="PANTHER" id="PTHR30065">
    <property type="entry name" value="FLAGELLAR BIOSYNTHETIC PROTEIN FLIR"/>
    <property type="match status" value="1"/>
</dbReference>
<keyword evidence="12" id="KW-1185">Reference proteome</keyword>
<keyword evidence="7 10" id="KW-0472">Membrane</keyword>
<dbReference type="PRINTS" id="PR00953">
    <property type="entry name" value="TYPE3IMRPROT"/>
</dbReference>
<accession>A0A947D3Z2</accession>
<sequence>MNVSILPDIAIVFLLMFGRLGSMMMLMPAIGETNIPARIRLVFAVLVTMLVYPVASGLYPAGLAATPAKLGFLLVAEIGVGLFIGMATRLVMAAAQVAGTTIANQLGLGFAMAVDPTQGQQGVIFGNFLSLAAVTLVFTLDLHHLAVAGLTGSFGLFRPGDLMPVGDFAEAALRLTADTFRIGVQISAPFLAFGLVFNLGLGLLSKLMPQLQIFFIATPLNIGAGLALFALVFGPIMLWYMEHVRDGLGRFVEPVR</sequence>
<dbReference type="GO" id="GO:0006605">
    <property type="term" value="P:protein targeting"/>
    <property type="evidence" value="ECO:0007669"/>
    <property type="project" value="UniProtKB-UniRule"/>
</dbReference>
<dbReference type="InterPro" id="IPR002010">
    <property type="entry name" value="T3SS_IM_R"/>
</dbReference>
<keyword evidence="11" id="KW-0966">Cell projection</keyword>
<dbReference type="Pfam" id="PF01311">
    <property type="entry name" value="Bac_export_1"/>
    <property type="match status" value="1"/>
</dbReference>
<feature type="transmembrane region" description="Helical" evidence="10">
    <location>
        <begin position="39"/>
        <end position="59"/>
    </location>
</feature>
<evidence type="ECO:0000256" key="6">
    <source>
        <dbReference type="ARBA" id="ARBA00022989"/>
    </source>
</evidence>
<comment type="similarity">
    <text evidence="2 10">Belongs to the FliR/MopE/SpaR family.</text>
</comment>
<evidence type="ECO:0000256" key="5">
    <source>
        <dbReference type="ARBA" id="ARBA00022692"/>
    </source>
</evidence>
<dbReference type="GO" id="GO:0009425">
    <property type="term" value="C:bacterial-type flagellum basal body"/>
    <property type="evidence" value="ECO:0007669"/>
    <property type="project" value="UniProtKB-SubCell"/>
</dbReference>
<comment type="function">
    <text evidence="1 10">Role in flagellar biosynthesis.</text>
</comment>
<reference evidence="11 12" key="1">
    <citation type="submission" date="2021-06" db="EMBL/GenBank/DDBJ databases">
        <authorList>
            <person name="Grouzdev D.S."/>
            <person name="Koziaeva V."/>
        </authorList>
    </citation>
    <scope>NUCLEOTIDE SEQUENCE [LARGE SCALE GENOMIC DNA]</scope>
    <source>
        <strain evidence="11 12">22</strain>
    </source>
</reference>
<evidence type="ECO:0000313" key="11">
    <source>
        <dbReference type="EMBL" id="MBT9290578.1"/>
    </source>
</evidence>
<keyword evidence="8 10" id="KW-0975">Bacterial flagellum</keyword>
<proteinExistence type="inferred from homology"/>
<evidence type="ECO:0000313" key="12">
    <source>
        <dbReference type="Proteomes" id="UP000766595"/>
    </source>
</evidence>
<feature type="transmembrane region" description="Helical" evidence="10">
    <location>
        <begin position="182"/>
        <end position="201"/>
    </location>
</feature>
<gene>
    <name evidence="11" type="primary">fliR</name>
    <name evidence="11" type="ORF">KL771_13995</name>
</gene>
<keyword evidence="11" id="KW-0282">Flagellum</keyword>
<feature type="transmembrane region" description="Helical" evidence="10">
    <location>
        <begin position="213"/>
        <end position="241"/>
    </location>
</feature>
<keyword evidence="11" id="KW-0969">Cilium</keyword>
<protein>
    <recommendedName>
        <fullName evidence="3 9">Flagellar biosynthetic protein FliR</fullName>
    </recommendedName>
</protein>
<dbReference type="AlphaFoldDB" id="A0A947D3Z2"/>
<evidence type="ECO:0000256" key="7">
    <source>
        <dbReference type="ARBA" id="ARBA00023136"/>
    </source>
</evidence>
<dbReference type="RefSeq" id="WP_261969168.1">
    <property type="nucleotide sequence ID" value="NZ_JAHHZF010000006.1"/>
</dbReference>
<dbReference type="PANTHER" id="PTHR30065:SF8">
    <property type="entry name" value="FLAGELLAR BIOSYNTHETIC PROTEIN FLIR"/>
    <property type="match status" value="1"/>
</dbReference>
<evidence type="ECO:0000256" key="9">
    <source>
        <dbReference type="NCBIfam" id="TIGR01400"/>
    </source>
</evidence>
<name>A0A947D3Z2_9HYPH</name>
<dbReference type="GO" id="GO:0005886">
    <property type="term" value="C:plasma membrane"/>
    <property type="evidence" value="ECO:0007669"/>
    <property type="project" value="UniProtKB-SubCell"/>
</dbReference>
<evidence type="ECO:0000256" key="3">
    <source>
        <dbReference type="ARBA" id="ARBA00021717"/>
    </source>
</evidence>
<feature type="transmembrane region" description="Helical" evidence="10">
    <location>
        <begin position="122"/>
        <end position="140"/>
    </location>
</feature>